<protein>
    <recommendedName>
        <fullName evidence="2">DUF7847 domain-containing protein</fullName>
    </recommendedName>
</protein>
<organism evidence="3 4">
    <name type="scientific">Halobium salinum</name>
    <dbReference type="NCBI Taxonomy" id="1364940"/>
    <lineage>
        <taxon>Archaea</taxon>
        <taxon>Methanobacteriati</taxon>
        <taxon>Methanobacteriota</taxon>
        <taxon>Stenosarchaea group</taxon>
        <taxon>Halobacteria</taxon>
        <taxon>Halobacteriales</taxon>
        <taxon>Haloferacaceae</taxon>
        <taxon>Halobium</taxon>
    </lineage>
</organism>
<evidence type="ECO:0000259" key="2">
    <source>
        <dbReference type="Pfam" id="PF25231"/>
    </source>
</evidence>
<keyword evidence="1" id="KW-0812">Transmembrane</keyword>
<dbReference type="Proteomes" id="UP001595921">
    <property type="component" value="Unassembled WGS sequence"/>
</dbReference>
<name>A0ABD5PDV8_9EURY</name>
<feature type="transmembrane region" description="Helical" evidence="1">
    <location>
        <begin position="101"/>
        <end position="130"/>
    </location>
</feature>
<feature type="domain" description="DUF7847" evidence="2">
    <location>
        <begin position="1"/>
        <end position="281"/>
    </location>
</feature>
<keyword evidence="1" id="KW-0472">Membrane</keyword>
<dbReference type="Pfam" id="PF25231">
    <property type="entry name" value="DUF7847"/>
    <property type="match status" value="1"/>
</dbReference>
<feature type="transmembrane region" description="Helical" evidence="1">
    <location>
        <begin position="142"/>
        <end position="168"/>
    </location>
</feature>
<keyword evidence="4" id="KW-1185">Reference proteome</keyword>
<comment type="caution">
    <text evidence="3">The sequence shown here is derived from an EMBL/GenBank/DDBJ whole genome shotgun (WGS) entry which is preliminary data.</text>
</comment>
<accession>A0ABD5PDV8</accession>
<dbReference type="EMBL" id="JBHSDS010000006">
    <property type="protein sequence ID" value="MFC4358840.1"/>
    <property type="molecule type" value="Genomic_DNA"/>
</dbReference>
<sequence length="306" mass="31131">MSVLRSLRRGVGAVVGNPSMFVPALLFALLGLPPIALLFTGRTLLSNGYQIVTLLVAPLFLAGTVGMAYEALRTGHTSLGEFGRVGRHKYVTVLLAEIGQVAVMATVVVAGMIATFVATAVVGVGVLGVASGTGGDGFGSALGVGMLVLMVGVYLLFLLVVLLVGMFLQFYGVAAVVEDTGAVGSLRRSVGFVRKNLLPTLGYSVLLFLVGLLNWVPTVGLLFAGGGVDPATSPAPGSGAAANPFDVDATTALAFGAYAVLWTTVVYPFQRAFATAFFVDHRRSDAGVDGAASSAPASGGSASLDD</sequence>
<feature type="transmembrane region" description="Helical" evidence="1">
    <location>
        <begin position="201"/>
        <end position="224"/>
    </location>
</feature>
<evidence type="ECO:0000256" key="1">
    <source>
        <dbReference type="SAM" id="Phobius"/>
    </source>
</evidence>
<evidence type="ECO:0000313" key="3">
    <source>
        <dbReference type="EMBL" id="MFC4358840.1"/>
    </source>
</evidence>
<dbReference type="RefSeq" id="WP_267623348.1">
    <property type="nucleotide sequence ID" value="NZ_JAODIW010000008.1"/>
</dbReference>
<gene>
    <name evidence="3" type="ORF">ACFO0N_12900</name>
</gene>
<dbReference type="InterPro" id="IPR057169">
    <property type="entry name" value="DUF7847"/>
</dbReference>
<dbReference type="AlphaFoldDB" id="A0ABD5PDV8"/>
<evidence type="ECO:0000313" key="4">
    <source>
        <dbReference type="Proteomes" id="UP001595921"/>
    </source>
</evidence>
<feature type="transmembrane region" description="Helical" evidence="1">
    <location>
        <begin position="51"/>
        <end position="69"/>
    </location>
</feature>
<keyword evidence="1" id="KW-1133">Transmembrane helix</keyword>
<proteinExistence type="predicted"/>
<reference evidence="3 4" key="1">
    <citation type="journal article" date="2019" name="Int. J. Syst. Evol. Microbiol.">
        <title>The Global Catalogue of Microorganisms (GCM) 10K type strain sequencing project: providing services to taxonomists for standard genome sequencing and annotation.</title>
        <authorList>
            <consortium name="The Broad Institute Genomics Platform"/>
            <consortium name="The Broad Institute Genome Sequencing Center for Infectious Disease"/>
            <person name="Wu L."/>
            <person name="Ma J."/>
        </authorList>
    </citation>
    <scope>NUCLEOTIDE SEQUENCE [LARGE SCALE GENOMIC DNA]</scope>
    <source>
        <strain evidence="3 4">CGMCC 1.12553</strain>
    </source>
</reference>
<feature type="transmembrane region" description="Helical" evidence="1">
    <location>
        <begin position="20"/>
        <end position="39"/>
    </location>
</feature>